<evidence type="ECO:0000256" key="1">
    <source>
        <dbReference type="SAM" id="MobiDB-lite"/>
    </source>
</evidence>
<evidence type="ECO:0008006" key="4">
    <source>
        <dbReference type="Google" id="ProtNLM"/>
    </source>
</evidence>
<dbReference type="Proteomes" id="UP000266841">
    <property type="component" value="Unassembled WGS sequence"/>
</dbReference>
<proteinExistence type="predicted"/>
<evidence type="ECO:0000313" key="2">
    <source>
        <dbReference type="EMBL" id="EJK56904.1"/>
    </source>
</evidence>
<feature type="compositionally biased region" description="Basic and acidic residues" evidence="1">
    <location>
        <begin position="1"/>
        <end position="10"/>
    </location>
</feature>
<dbReference type="OrthoDB" id="236214at2759"/>
<sequence>MERPGKRAEVARSSNVARSKHPPTTVVKRYGGAREELAAGGGEPRPKKSKVDEYSSGPLLSMGSDLLTRCASYLAPIDMVQLGRTGKRFGHVQPGCQRSFVKEAAHQEFLCASECEQEALPKYEDESDVKLYRELLSMRQDLAIAWAAFEHSDLQLIRDYVLVHVHGNCDLTGAGYDSDVDNYFTGEIARLLRNETISSVRSGGCDVHCCAYSLVGGGWYSTNWGETYIAREDWPGMEDMQENGEMSMLLDYGAGTLTIYKNNRRLGIVQEGLAGEYSWMVSLGTSYASISIESLGALRPI</sequence>
<dbReference type="AlphaFoldDB" id="K0RWR3"/>
<keyword evidence="3" id="KW-1185">Reference proteome</keyword>
<protein>
    <recommendedName>
        <fullName evidence="4">B30.2/SPRY domain-containing protein</fullName>
    </recommendedName>
</protein>
<reference evidence="2 3" key="1">
    <citation type="journal article" date="2012" name="Genome Biol.">
        <title>Genome and low-iron response of an oceanic diatom adapted to chronic iron limitation.</title>
        <authorList>
            <person name="Lommer M."/>
            <person name="Specht M."/>
            <person name="Roy A.S."/>
            <person name="Kraemer L."/>
            <person name="Andreson R."/>
            <person name="Gutowska M.A."/>
            <person name="Wolf J."/>
            <person name="Bergner S.V."/>
            <person name="Schilhabel M.B."/>
            <person name="Klostermeier U.C."/>
            <person name="Beiko R.G."/>
            <person name="Rosenstiel P."/>
            <person name="Hippler M."/>
            <person name="Laroche J."/>
        </authorList>
    </citation>
    <scope>NUCLEOTIDE SEQUENCE [LARGE SCALE GENOMIC DNA]</scope>
    <source>
        <strain evidence="2 3">CCMP1005</strain>
    </source>
</reference>
<evidence type="ECO:0000313" key="3">
    <source>
        <dbReference type="Proteomes" id="UP000266841"/>
    </source>
</evidence>
<feature type="region of interest" description="Disordered" evidence="1">
    <location>
        <begin position="1"/>
        <end position="56"/>
    </location>
</feature>
<gene>
    <name evidence="2" type="ORF">THAOC_23115</name>
</gene>
<accession>K0RWR3</accession>
<feature type="compositionally biased region" description="Basic and acidic residues" evidence="1">
    <location>
        <begin position="44"/>
        <end position="53"/>
    </location>
</feature>
<dbReference type="EMBL" id="AGNL01030184">
    <property type="protein sequence ID" value="EJK56904.1"/>
    <property type="molecule type" value="Genomic_DNA"/>
</dbReference>
<organism evidence="2 3">
    <name type="scientific">Thalassiosira oceanica</name>
    <name type="common">Marine diatom</name>
    <dbReference type="NCBI Taxonomy" id="159749"/>
    <lineage>
        <taxon>Eukaryota</taxon>
        <taxon>Sar</taxon>
        <taxon>Stramenopiles</taxon>
        <taxon>Ochrophyta</taxon>
        <taxon>Bacillariophyta</taxon>
        <taxon>Coscinodiscophyceae</taxon>
        <taxon>Thalassiosirophycidae</taxon>
        <taxon>Thalassiosirales</taxon>
        <taxon>Thalassiosiraceae</taxon>
        <taxon>Thalassiosira</taxon>
    </lineage>
</organism>
<name>K0RWR3_THAOC</name>
<comment type="caution">
    <text evidence="2">The sequence shown here is derived from an EMBL/GenBank/DDBJ whole genome shotgun (WGS) entry which is preliminary data.</text>
</comment>